<evidence type="ECO:0000256" key="4">
    <source>
        <dbReference type="SAM" id="Phobius"/>
    </source>
</evidence>
<dbReference type="InterPro" id="IPR050327">
    <property type="entry name" value="Proton-linked_MCT"/>
</dbReference>
<dbReference type="HOGENOM" id="CLU_001265_59_9_5"/>
<feature type="transmembrane region" description="Helical" evidence="4">
    <location>
        <begin position="136"/>
        <end position="154"/>
    </location>
</feature>
<keyword evidence="7" id="KW-1185">Reference proteome</keyword>
<dbReference type="InterPro" id="IPR020846">
    <property type="entry name" value="MFS_dom"/>
</dbReference>
<proteinExistence type="predicted"/>
<organism evidence="6 7">
    <name type="scientific">Sphingomonas taxi</name>
    <dbReference type="NCBI Taxonomy" id="1549858"/>
    <lineage>
        <taxon>Bacteria</taxon>
        <taxon>Pseudomonadati</taxon>
        <taxon>Pseudomonadota</taxon>
        <taxon>Alphaproteobacteria</taxon>
        <taxon>Sphingomonadales</taxon>
        <taxon>Sphingomonadaceae</taxon>
        <taxon>Sphingomonas</taxon>
    </lineage>
</organism>
<feature type="transmembrane region" description="Helical" evidence="4">
    <location>
        <begin position="45"/>
        <end position="67"/>
    </location>
</feature>
<feature type="domain" description="Major facilitator superfamily (MFS) profile" evidence="5">
    <location>
        <begin position="7"/>
        <end position="406"/>
    </location>
</feature>
<feature type="transmembrane region" description="Helical" evidence="4">
    <location>
        <begin position="351"/>
        <end position="374"/>
    </location>
</feature>
<evidence type="ECO:0000259" key="5">
    <source>
        <dbReference type="PROSITE" id="PS50850"/>
    </source>
</evidence>
<dbReference type="KEGG" id="stax:MC45_16505"/>
<feature type="transmembrane region" description="Helical" evidence="4">
    <location>
        <begin position="74"/>
        <end position="94"/>
    </location>
</feature>
<feature type="transmembrane region" description="Helical" evidence="4">
    <location>
        <begin position="166"/>
        <end position="186"/>
    </location>
</feature>
<evidence type="ECO:0000256" key="1">
    <source>
        <dbReference type="ARBA" id="ARBA00022692"/>
    </source>
</evidence>
<evidence type="ECO:0000313" key="6">
    <source>
        <dbReference type="EMBL" id="AIT07705.1"/>
    </source>
</evidence>
<dbReference type="Proteomes" id="UP000033200">
    <property type="component" value="Chromosome"/>
</dbReference>
<keyword evidence="1 4" id="KW-0812">Transmembrane</keyword>
<keyword evidence="3 4" id="KW-0472">Membrane</keyword>
<dbReference type="InterPro" id="IPR036259">
    <property type="entry name" value="MFS_trans_sf"/>
</dbReference>
<dbReference type="STRING" id="1549858.MC45_16505"/>
<gene>
    <name evidence="6" type="ORF">MC45_16505</name>
</gene>
<keyword evidence="2 4" id="KW-1133">Transmembrane helix</keyword>
<feature type="transmembrane region" description="Helical" evidence="4">
    <location>
        <begin position="7"/>
        <end position="25"/>
    </location>
</feature>
<feature type="transmembrane region" description="Helical" evidence="4">
    <location>
        <begin position="317"/>
        <end position="339"/>
    </location>
</feature>
<protein>
    <recommendedName>
        <fullName evidence="5">Major facilitator superfamily (MFS) profile domain-containing protein</fullName>
    </recommendedName>
</protein>
<feature type="transmembrane region" description="Helical" evidence="4">
    <location>
        <begin position="380"/>
        <end position="401"/>
    </location>
</feature>
<dbReference type="Gene3D" id="1.20.1250.20">
    <property type="entry name" value="MFS general substrate transporter like domains"/>
    <property type="match status" value="2"/>
</dbReference>
<dbReference type="eggNOG" id="COG2271">
    <property type="taxonomic scope" value="Bacteria"/>
</dbReference>
<evidence type="ECO:0000256" key="3">
    <source>
        <dbReference type="ARBA" id="ARBA00023136"/>
    </source>
</evidence>
<dbReference type="Pfam" id="PF07690">
    <property type="entry name" value="MFS_1"/>
    <property type="match status" value="1"/>
</dbReference>
<reference evidence="6 7" key="1">
    <citation type="submission" date="2014-09" db="EMBL/GenBank/DDBJ databases">
        <title>Using Illumina technology Improving SMRT sequencing Genome Assembly by RASTools.</title>
        <authorList>
            <person name="Zhou Y."/>
            <person name="Ma T."/>
            <person name="Liu T."/>
        </authorList>
    </citation>
    <scope>NUCLEOTIDE SEQUENCE [LARGE SCALE GENOMIC DNA]</scope>
    <source>
        <strain evidence="6 7">ATCC 55669</strain>
    </source>
</reference>
<dbReference type="SUPFAM" id="SSF103473">
    <property type="entry name" value="MFS general substrate transporter"/>
    <property type="match status" value="1"/>
</dbReference>
<dbReference type="PANTHER" id="PTHR11360:SF284">
    <property type="entry name" value="EG:103B4.3 PROTEIN-RELATED"/>
    <property type="match status" value="1"/>
</dbReference>
<dbReference type="EMBL" id="CP009571">
    <property type="protein sequence ID" value="AIT07705.1"/>
    <property type="molecule type" value="Genomic_DNA"/>
</dbReference>
<feature type="transmembrane region" description="Helical" evidence="4">
    <location>
        <begin position="292"/>
        <end position="311"/>
    </location>
</feature>
<dbReference type="InterPro" id="IPR011701">
    <property type="entry name" value="MFS"/>
</dbReference>
<dbReference type="PANTHER" id="PTHR11360">
    <property type="entry name" value="MONOCARBOXYLATE TRANSPORTER"/>
    <property type="match status" value="1"/>
</dbReference>
<dbReference type="GO" id="GO:0022857">
    <property type="term" value="F:transmembrane transporter activity"/>
    <property type="evidence" value="ECO:0007669"/>
    <property type="project" value="InterPro"/>
</dbReference>
<dbReference type="PROSITE" id="PS50850">
    <property type="entry name" value="MFS"/>
    <property type="match status" value="1"/>
</dbReference>
<feature type="transmembrane region" description="Helical" evidence="4">
    <location>
        <begin position="263"/>
        <end position="285"/>
    </location>
</feature>
<sequence length="413" mass="42041">MTKNRWIVLVALAYMLSIGMALPIYAGSVINTSMVVDMGWNRQTLGLLVGANMIVNGLLAPGGAFVVQKIGVRHALIAGATLMALVSAALATIVTAPWQAILAFGLGLGIAGNLTGIIACQTGVAQWFDEQRTTALSLLYAAMGVGGFASVWIVTRAIEASHDWRAGWWIFAVAAAAGAIVATLVIRNRLDASGTMAGPGMPIAPDSGAARSVDETLTLGGALRSPFLWAVCLCMLASTSAAAFVVAHVQAYLRDVGFSPTGAASAVSLFSLATLGGNLAVGPIAAKSSPRIAYAAALGTLAIAMLILINVHGSPMLYAFAIIAGIGFGASQVGSMAILGHYWSTRLFPALTALGLLIQTAGGGAVPIIAGAYFDANHNYTAILVAIVLLNVIGAAVLMVARPPVHAPVAAVA</sequence>
<accession>A0A097EJG1</accession>
<dbReference type="AlphaFoldDB" id="A0A097EJG1"/>
<evidence type="ECO:0000256" key="2">
    <source>
        <dbReference type="ARBA" id="ARBA00022989"/>
    </source>
</evidence>
<feature type="transmembrane region" description="Helical" evidence="4">
    <location>
        <begin position="100"/>
        <end position="124"/>
    </location>
</feature>
<feature type="transmembrane region" description="Helical" evidence="4">
    <location>
        <begin position="227"/>
        <end position="251"/>
    </location>
</feature>
<evidence type="ECO:0000313" key="7">
    <source>
        <dbReference type="Proteomes" id="UP000033200"/>
    </source>
</evidence>
<dbReference type="RefSeq" id="WP_038665520.1">
    <property type="nucleotide sequence ID" value="NZ_CP009571.1"/>
</dbReference>
<name>A0A097EJG1_9SPHN</name>